<evidence type="ECO:0000313" key="3">
    <source>
        <dbReference type="Proteomes" id="UP001175000"/>
    </source>
</evidence>
<dbReference type="EMBL" id="JAULSU010000004">
    <property type="protein sequence ID" value="KAK0619541.1"/>
    <property type="molecule type" value="Genomic_DNA"/>
</dbReference>
<accession>A0AA39WQ48</accession>
<keyword evidence="1" id="KW-1133">Transmembrane helix</keyword>
<feature type="transmembrane region" description="Helical" evidence="1">
    <location>
        <begin position="194"/>
        <end position="215"/>
    </location>
</feature>
<dbReference type="AlphaFoldDB" id="A0AA39WQ48"/>
<dbReference type="PANTHER" id="PTHR35043">
    <property type="entry name" value="TRANSCRIPTION FACTOR DOMAIN-CONTAINING PROTEIN"/>
    <property type="match status" value="1"/>
</dbReference>
<name>A0AA39WQ48_9PEZI</name>
<keyword evidence="1" id="KW-0812">Transmembrane</keyword>
<feature type="transmembrane region" description="Helical" evidence="1">
    <location>
        <begin position="313"/>
        <end position="331"/>
    </location>
</feature>
<feature type="transmembrane region" description="Helical" evidence="1">
    <location>
        <begin position="222"/>
        <end position="242"/>
    </location>
</feature>
<dbReference type="PANTHER" id="PTHR35043:SF7">
    <property type="entry name" value="TRANSCRIPTION FACTOR DOMAIN-CONTAINING PROTEIN"/>
    <property type="match status" value="1"/>
</dbReference>
<sequence>MGEYEKPATMGSRRRQAIHKEKCVFAFSASGFQKLLEVGIIQVLVESGKLREEHFHDRTITDRSKGSLVAKCIVSVQLLWMVIQCVGRKAAGLPVTLLEAHVLIQIAFAIVAYICWWNKPLDVAESIVIPLSQEHRDWLAQTCPGFFDDVENSNSRENRGSLYVKQRTVLDGVLSPLAMSTYDLFWIFDSKTRGLAVIMAVINGMLHCTPWFSYFPSPLEMWLWRSCAVGIAVFNIGLWIALLGKWGRDGEVYLILLAGRVARIPNCSPLRAFREALALVRPDSKSRRHGEQEVEDPTRNKAPVGHSGWWRGILWGFFTGLFLFFNLFILVESFISTRSLPVGAYTTPPWSNFFPHI</sequence>
<protein>
    <submittedName>
        <fullName evidence="2">Uncharacterized protein</fullName>
    </submittedName>
</protein>
<organism evidence="2 3">
    <name type="scientific">Immersiella caudata</name>
    <dbReference type="NCBI Taxonomy" id="314043"/>
    <lineage>
        <taxon>Eukaryota</taxon>
        <taxon>Fungi</taxon>
        <taxon>Dikarya</taxon>
        <taxon>Ascomycota</taxon>
        <taxon>Pezizomycotina</taxon>
        <taxon>Sordariomycetes</taxon>
        <taxon>Sordariomycetidae</taxon>
        <taxon>Sordariales</taxon>
        <taxon>Lasiosphaeriaceae</taxon>
        <taxon>Immersiella</taxon>
    </lineage>
</organism>
<keyword evidence="1" id="KW-0472">Membrane</keyword>
<reference evidence="2" key="1">
    <citation type="submission" date="2023-06" db="EMBL/GenBank/DDBJ databases">
        <title>Genome-scale phylogeny and comparative genomics of the fungal order Sordariales.</title>
        <authorList>
            <consortium name="Lawrence Berkeley National Laboratory"/>
            <person name="Hensen N."/>
            <person name="Bonometti L."/>
            <person name="Westerberg I."/>
            <person name="Brannstrom I.O."/>
            <person name="Guillou S."/>
            <person name="Cros-Aarteil S."/>
            <person name="Calhoun S."/>
            <person name="Haridas S."/>
            <person name="Kuo A."/>
            <person name="Mondo S."/>
            <person name="Pangilinan J."/>
            <person name="Riley R."/>
            <person name="Labutti K."/>
            <person name="Andreopoulos B."/>
            <person name="Lipzen A."/>
            <person name="Chen C."/>
            <person name="Yanf M."/>
            <person name="Daum C."/>
            <person name="Ng V."/>
            <person name="Clum A."/>
            <person name="Steindorff A."/>
            <person name="Ohm R."/>
            <person name="Martin F."/>
            <person name="Silar P."/>
            <person name="Natvig D."/>
            <person name="Lalanne C."/>
            <person name="Gautier V."/>
            <person name="Ament-Velasquez S.L."/>
            <person name="Kruys A."/>
            <person name="Hutchinson M.I."/>
            <person name="Powell A.J."/>
            <person name="Barry K."/>
            <person name="Miller A.N."/>
            <person name="Grigoriev I.V."/>
            <person name="Debuchy R."/>
            <person name="Gladieux P."/>
            <person name="Thoren M.H."/>
            <person name="Johannesson H."/>
        </authorList>
    </citation>
    <scope>NUCLEOTIDE SEQUENCE</scope>
    <source>
        <strain evidence="2">CBS 606.72</strain>
    </source>
</reference>
<gene>
    <name evidence="2" type="ORF">B0T14DRAFT_519476</name>
</gene>
<evidence type="ECO:0000256" key="1">
    <source>
        <dbReference type="SAM" id="Phobius"/>
    </source>
</evidence>
<proteinExistence type="predicted"/>
<evidence type="ECO:0000313" key="2">
    <source>
        <dbReference type="EMBL" id="KAK0619541.1"/>
    </source>
</evidence>
<keyword evidence="3" id="KW-1185">Reference proteome</keyword>
<comment type="caution">
    <text evidence="2">The sequence shown here is derived from an EMBL/GenBank/DDBJ whole genome shotgun (WGS) entry which is preliminary data.</text>
</comment>
<dbReference type="Proteomes" id="UP001175000">
    <property type="component" value="Unassembled WGS sequence"/>
</dbReference>
<feature type="transmembrane region" description="Helical" evidence="1">
    <location>
        <begin position="93"/>
        <end position="116"/>
    </location>
</feature>